<reference evidence="2 3" key="1">
    <citation type="submission" date="2024-01" db="EMBL/GenBank/DDBJ databases">
        <title>A draft genome for the cacao thread blight pathogen Marasmiellus scandens.</title>
        <authorList>
            <person name="Baruah I.K."/>
            <person name="Leung J."/>
            <person name="Bukari Y."/>
            <person name="Amoako-Attah I."/>
            <person name="Meinhardt L.W."/>
            <person name="Bailey B.A."/>
            <person name="Cohen S.P."/>
        </authorList>
    </citation>
    <scope>NUCLEOTIDE SEQUENCE [LARGE SCALE GENOMIC DNA]</scope>
    <source>
        <strain evidence="2 3">GH-19</strain>
    </source>
</reference>
<name>A0ABR1IL81_9AGAR</name>
<evidence type="ECO:0000313" key="2">
    <source>
        <dbReference type="EMBL" id="KAK7435714.1"/>
    </source>
</evidence>
<proteinExistence type="predicted"/>
<evidence type="ECO:0000313" key="3">
    <source>
        <dbReference type="Proteomes" id="UP001498398"/>
    </source>
</evidence>
<gene>
    <name evidence="2" type="primary">CCH1_5</name>
    <name evidence="2" type="ORF">VKT23_019546</name>
</gene>
<feature type="transmembrane region" description="Helical" evidence="1">
    <location>
        <begin position="105"/>
        <end position="131"/>
    </location>
</feature>
<protein>
    <submittedName>
        <fullName evidence="2">Calcium channel protein</fullName>
    </submittedName>
</protein>
<dbReference type="Proteomes" id="UP001498398">
    <property type="component" value="Unassembled WGS sequence"/>
</dbReference>
<sequence length="186" mass="20966">MQDYWCPVSQRLSPSFLFSPCKGWRAGIVQFCGGHVNASTIQESNYIAWNGLPSDGEAKGYICPLGQICRETDNPKDGIQSFDSIWAASANRWAPPMYEMIDFEFFVLSLFFIICVVDLNFWLINLFMVIITDTLSAIRSETKESAFGAVPLPSLLADEQDDGWSFVNPSKPTAQRNIFKILYDHS</sequence>
<keyword evidence="1" id="KW-0812">Transmembrane</keyword>
<keyword evidence="1" id="KW-1133">Transmembrane helix</keyword>
<organism evidence="2 3">
    <name type="scientific">Marasmiellus scandens</name>
    <dbReference type="NCBI Taxonomy" id="2682957"/>
    <lineage>
        <taxon>Eukaryota</taxon>
        <taxon>Fungi</taxon>
        <taxon>Dikarya</taxon>
        <taxon>Basidiomycota</taxon>
        <taxon>Agaricomycotina</taxon>
        <taxon>Agaricomycetes</taxon>
        <taxon>Agaricomycetidae</taxon>
        <taxon>Agaricales</taxon>
        <taxon>Marasmiineae</taxon>
        <taxon>Omphalotaceae</taxon>
        <taxon>Marasmiellus</taxon>
    </lineage>
</organism>
<comment type="caution">
    <text evidence="2">The sequence shown here is derived from an EMBL/GenBank/DDBJ whole genome shotgun (WGS) entry which is preliminary data.</text>
</comment>
<dbReference type="Gene3D" id="1.10.287.70">
    <property type="match status" value="1"/>
</dbReference>
<dbReference type="EMBL" id="JBANRG010000103">
    <property type="protein sequence ID" value="KAK7435714.1"/>
    <property type="molecule type" value="Genomic_DNA"/>
</dbReference>
<evidence type="ECO:0000256" key="1">
    <source>
        <dbReference type="SAM" id="Phobius"/>
    </source>
</evidence>
<keyword evidence="3" id="KW-1185">Reference proteome</keyword>
<accession>A0ABR1IL81</accession>
<keyword evidence="1" id="KW-0472">Membrane</keyword>